<proteinExistence type="predicted"/>
<name>X0SHI4_9ZZZZ</name>
<sequence>TARFAFLANPYFLDGFKAIAPKTKAERLFYSVAFRDGAERMRTTSGNREARAVAAKEIRRVFLQAGYHGIKTPHDGGEAVVFDLDAIKSMRGK</sequence>
<feature type="non-terminal residue" evidence="1">
    <location>
        <position position="1"/>
    </location>
</feature>
<dbReference type="AlphaFoldDB" id="X0SHI4"/>
<reference evidence="1" key="1">
    <citation type="journal article" date="2014" name="Front. Microbiol.">
        <title>High frequency of phylogenetically diverse reductive dehalogenase-homologous genes in deep subseafloor sedimentary metagenomes.</title>
        <authorList>
            <person name="Kawai M."/>
            <person name="Futagami T."/>
            <person name="Toyoda A."/>
            <person name="Takaki Y."/>
            <person name="Nishi S."/>
            <person name="Hori S."/>
            <person name="Arai W."/>
            <person name="Tsubouchi T."/>
            <person name="Morono Y."/>
            <person name="Uchiyama I."/>
            <person name="Ito T."/>
            <person name="Fujiyama A."/>
            <person name="Inagaki F."/>
            <person name="Takami H."/>
        </authorList>
    </citation>
    <scope>NUCLEOTIDE SEQUENCE</scope>
    <source>
        <strain evidence="1">Expedition CK06-06</strain>
    </source>
</reference>
<accession>X0SHI4</accession>
<organism evidence="1">
    <name type="scientific">marine sediment metagenome</name>
    <dbReference type="NCBI Taxonomy" id="412755"/>
    <lineage>
        <taxon>unclassified sequences</taxon>
        <taxon>metagenomes</taxon>
        <taxon>ecological metagenomes</taxon>
    </lineage>
</organism>
<comment type="caution">
    <text evidence="1">The sequence shown here is derived from an EMBL/GenBank/DDBJ whole genome shotgun (WGS) entry which is preliminary data.</text>
</comment>
<dbReference type="EMBL" id="BARS01000646">
    <property type="protein sequence ID" value="GAF80493.1"/>
    <property type="molecule type" value="Genomic_DNA"/>
</dbReference>
<gene>
    <name evidence="1" type="ORF">S01H1_01479</name>
</gene>
<evidence type="ECO:0000313" key="1">
    <source>
        <dbReference type="EMBL" id="GAF80493.1"/>
    </source>
</evidence>
<protein>
    <submittedName>
        <fullName evidence="1">Uncharacterized protein</fullName>
    </submittedName>
</protein>